<keyword evidence="2" id="KW-1185">Reference proteome</keyword>
<protein>
    <submittedName>
        <fullName evidence="1">Uncharacterized protein</fullName>
    </submittedName>
</protein>
<organism evidence="1 2">
    <name type="scientific">Patagioenas fasciata monilis</name>
    <dbReference type="NCBI Taxonomy" id="372326"/>
    <lineage>
        <taxon>Eukaryota</taxon>
        <taxon>Metazoa</taxon>
        <taxon>Chordata</taxon>
        <taxon>Craniata</taxon>
        <taxon>Vertebrata</taxon>
        <taxon>Euteleostomi</taxon>
        <taxon>Archelosauria</taxon>
        <taxon>Archosauria</taxon>
        <taxon>Dinosauria</taxon>
        <taxon>Saurischia</taxon>
        <taxon>Theropoda</taxon>
        <taxon>Coelurosauria</taxon>
        <taxon>Aves</taxon>
        <taxon>Neognathae</taxon>
        <taxon>Neoaves</taxon>
        <taxon>Columbimorphae</taxon>
        <taxon>Columbiformes</taxon>
        <taxon>Columbidae</taxon>
        <taxon>Patagioenas</taxon>
    </lineage>
</organism>
<gene>
    <name evidence="1" type="ORF">AV530_015931</name>
</gene>
<dbReference type="AlphaFoldDB" id="A0A1V4KL77"/>
<sequence length="86" mass="9331">MELLLRNGSGVLTACCLGVQNPAVTRSFFPSVGFKFPGVLNSSGLILELLRPQLKRQEMSYSSSLATSGEENQPDTLRACILQLET</sequence>
<comment type="caution">
    <text evidence="1">The sequence shown here is derived from an EMBL/GenBank/DDBJ whole genome shotgun (WGS) entry which is preliminary data.</text>
</comment>
<name>A0A1V4KL77_PATFA</name>
<evidence type="ECO:0000313" key="1">
    <source>
        <dbReference type="EMBL" id="OPJ84557.1"/>
    </source>
</evidence>
<dbReference type="Proteomes" id="UP000190648">
    <property type="component" value="Unassembled WGS sequence"/>
</dbReference>
<reference evidence="1 2" key="1">
    <citation type="submission" date="2016-02" db="EMBL/GenBank/DDBJ databases">
        <title>Band-tailed pigeon sequencing and assembly.</title>
        <authorList>
            <person name="Soares A.E."/>
            <person name="Novak B.J."/>
            <person name="Rice E.S."/>
            <person name="O'Connell B."/>
            <person name="Chang D."/>
            <person name="Weber S."/>
            <person name="Shapiro B."/>
        </authorList>
    </citation>
    <scope>NUCLEOTIDE SEQUENCE [LARGE SCALE GENOMIC DNA]</scope>
    <source>
        <strain evidence="1">BTP2013</strain>
        <tissue evidence="1">Blood</tissue>
    </source>
</reference>
<proteinExistence type="predicted"/>
<dbReference type="EMBL" id="LSYS01003057">
    <property type="protein sequence ID" value="OPJ84557.1"/>
    <property type="molecule type" value="Genomic_DNA"/>
</dbReference>
<evidence type="ECO:0000313" key="2">
    <source>
        <dbReference type="Proteomes" id="UP000190648"/>
    </source>
</evidence>
<accession>A0A1V4KL77</accession>